<keyword evidence="2 5" id="KW-0812">Transmembrane</keyword>
<comment type="subcellular location">
    <subcellularLocation>
        <location evidence="5">Cell membrane</location>
        <topology evidence="5">Multi-pass membrane protein</topology>
    </subcellularLocation>
    <subcellularLocation>
        <location evidence="1">Membrane</location>
        <topology evidence="1">Multi-pass membrane protein</topology>
    </subcellularLocation>
</comment>
<comment type="similarity">
    <text evidence="5">Belongs to the 4-toluene sulfonate uptake permease (TSUP) (TC 2.A.102) family.</text>
</comment>
<reference evidence="6 7" key="1">
    <citation type="submission" date="2011-02" db="EMBL/GenBank/DDBJ databases">
        <authorList>
            <person name="Muzny D."/>
            <person name="Qin X."/>
            <person name="Deng J."/>
            <person name="Jiang H."/>
            <person name="Liu Y."/>
            <person name="Qu J."/>
            <person name="Song X.-Z."/>
            <person name="Zhang L."/>
            <person name="Thornton R."/>
            <person name="Coyle M."/>
            <person name="Francisco L."/>
            <person name="Jackson L."/>
            <person name="Javaid M."/>
            <person name="Korchina V."/>
            <person name="Kovar C."/>
            <person name="Mata R."/>
            <person name="Mathew T."/>
            <person name="Ngo R."/>
            <person name="Nguyen L."/>
            <person name="Nguyen N."/>
            <person name="Okwuonu G."/>
            <person name="Ongeri F."/>
            <person name="Pham C."/>
            <person name="Simmons D."/>
            <person name="Wilczek-Boney K."/>
            <person name="Hale W."/>
            <person name="Jakkamsetti A."/>
            <person name="Pham P."/>
            <person name="Ruth R."/>
            <person name="San Lucas F."/>
            <person name="Warren J."/>
            <person name="Zhang J."/>
            <person name="Zhao Z."/>
            <person name="Zhou C."/>
            <person name="Zhu D."/>
            <person name="Lee S."/>
            <person name="Bess C."/>
            <person name="Blankenburg K."/>
            <person name="Forbes L."/>
            <person name="Fu Q."/>
            <person name="Gubbala S."/>
            <person name="Hirani K."/>
            <person name="Jayaseelan J.C."/>
            <person name="Lara F."/>
            <person name="Munidasa M."/>
            <person name="Palculict T."/>
            <person name="Patil S."/>
            <person name="Pu L.-L."/>
            <person name="Saada N."/>
            <person name="Tang L."/>
            <person name="Weissenberger G."/>
            <person name="Zhu Y."/>
            <person name="Hemphill L."/>
            <person name="Shang Y."/>
            <person name="Youmans B."/>
            <person name="Ayvaz T."/>
            <person name="Ross M."/>
            <person name="Santibanez J."/>
            <person name="Aqrawi P."/>
            <person name="Gross S."/>
            <person name="Joshi V."/>
            <person name="Fowler G."/>
            <person name="Nazareth L."/>
            <person name="Reid J."/>
            <person name="Worley K."/>
            <person name="Petrosino J."/>
            <person name="Highlander S."/>
            <person name="Gibbs R."/>
        </authorList>
    </citation>
    <scope>NUCLEOTIDE SEQUENCE [LARGE SCALE GENOMIC DNA]</scope>
    <source>
        <strain evidence="6 7">ATCC BAA-1200</strain>
    </source>
</reference>
<keyword evidence="3 5" id="KW-1133">Transmembrane helix</keyword>
<dbReference type="Proteomes" id="UP000004105">
    <property type="component" value="Unassembled WGS sequence"/>
</dbReference>
<keyword evidence="5" id="KW-1003">Cell membrane</keyword>
<sequence>MWTFETVAVMLAAGSLAGVVAGMFGVGGGTILVPLVLWVLQIQGVEGFAYAQHTAVGTSFAVMVFTSFSSALSQHRKGAVDWRILKSMIPGVLLGVAAGALVSRHLPNKGLQVFFALFAAVIAVRSLAGIKPVPSRQLPGRGGLFSAGSLFGLLSSWIGIGGGSLTVPFLTFCNVPVHRAIGTSAALGWPIALAGALGYWYAGIGAAGLPAGSAGFVYLPAVAVLAVATLLSAPLGVRLSHRLPAARLKQGFGILLLLIALRMAWKIVAG</sequence>
<feature type="transmembrane region" description="Helical" evidence="5">
    <location>
        <begin position="50"/>
        <end position="72"/>
    </location>
</feature>
<gene>
    <name evidence="6" type="ORF">HMPREF9123_1468</name>
</gene>
<evidence type="ECO:0000256" key="3">
    <source>
        <dbReference type="ARBA" id="ARBA00022989"/>
    </source>
</evidence>
<name>F2BCP3_9NEIS</name>
<dbReference type="AlphaFoldDB" id="F2BCP3"/>
<feature type="transmembrane region" description="Helical" evidence="5">
    <location>
        <begin position="214"/>
        <end position="236"/>
    </location>
</feature>
<dbReference type="STRING" id="267212.GCA_001063965_01673"/>
<dbReference type="EMBL" id="AFAY01000030">
    <property type="protein sequence ID" value="EGF10797.1"/>
    <property type="molecule type" value="Genomic_DNA"/>
</dbReference>
<comment type="caution">
    <text evidence="6">The sequence shown here is derived from an EMBL/GenBank/DDBJ whole genome shotgun (WGS) entry which is preliminary data.</text>
</comment>
<dbReference type="Pfam" id="PF01925">
    <property type="entry name" value="TauE"/>
    <property type="match status" value="1"/>
</dbReference>
<dbReference type="InterPro" id="IPR002781">
    <property type="entry name" value="TM_pro_TauE-like"/>
</dbReference>
<proteinExistence type="inferred from homology"/>
<keyword evidence="7" id="KW-1185">Reference proteome</keyword>
<feature type="transmembrane region" description="Helical" evidence="5">
    <location>
        <begin position="142"/>
        <end position="160"/>
    </location>
</feature>
<evidence type="ECO:0000256" key="4">
    <source>
        <dbReference type="ARBA" id="ARBA00023136"/>
    </source>
</evidence>
<dbReference type="PANTHER" id="PTHR43483:SF3">
    <property type="entry name" value="MEMBRANE TRANSPORTER PROTEIN HI_0806-RELATED"/>
    <property type="match status" value="1"/>
</dbReference>
<dbReference type="HOGENOM" id="CLU_045498_6_0_4"/>
<dbReference type="GO" id="GO:0005886">
    <property type="term" value="C:plasma membrane"/>
    <property type="evidence" value="ECO:0007669"/>
    <property type="project" value="UniProtKB-SubCell"/>
</dbReference>
<protein>
    <recommendedName>
        <fullName evidence="5">Probable membrane transporter protein</fullName>
    </recommendedName>
</protein>
<keyword evidence="6" id="KW-0449">Lipoprotein</keyword>
<feature type="transmembrane region" description="Helical" evidence="5">
    <location>
        <begin position="180"/>
        <end position="202"/>
    </location>
</feature>
<dbReference type="RefSeq" id="WP_007342477.1">
    <property type="nucleotide sequence ID" value="NZ_GL878494.1"/>
</dbReference>
<evidence type="ECO:0000313" key="7">
    <source>
        <dbReference type="Proteomes" id="UP000004105"/>
    </source>
</evidence>
<dbReference type="PANTHER" id="PTHR43483">
    <property type="entry name" value="MEMBRANE TRANSPORTER PROTEIN HI_0806-RELATED"/>
    <property type="match status" value="1"/>
</dbReference>
<feature type="transmembrane region" description="Helical" evidence="5">
    <location>
        <begin position="7"/>
        <end position="38"/>
    </location>
</feature>
<keyword evidence="4 5" id="KW-0472">Membrane</keyword>
<dbReference type="OrthoDB" id="457670at2"/>
<evidence type="ECO:0000256" key="1">
    <source>
        <dbReference type="ARBA" id="ARBA00004141"/>
    </source>
</evidence>
<evidence type="ECO:0000256" key="5">
    <source>
        <dbReference type="RuleBase" id="RU363041"/>
    </source>
</evidence>
<evidence type="ECO:0000313" key="6">
    <source>
        <dbReference type="EMBL" id="EGF10797.1"/>
    </source>
</evidence>
<evidence type="ECO:0000256" key="2">
    <source>
        <dbReference type="ARBA" id="ARBA00022692"/>
    </source>
</evidence>
<organism evidence="6 7">
    <name type="scientific">Neisseria bacilliformis ATCC BAA-1200</name>
    <dbReference type="NCBI Taxonomy" id="888742"/>
    <lineage>
        <taxon>Bacteria</taxon>
        <taxon>Pseudomonadati</taxon>
        <taxon>Pseudomonadota</taxon>
        <taxon>Betaproteobacteria</taxon>
        <taxon>Neisseriales</taxon>
        <taxon>Neisseriaceae</taxon>
        <taxon>Neisseria</taxon>
    </lineage>
</organism>
<feature type="transmembrane region" description="Helical" evidence="5">
    <location>
        <begin position="110"/>
        <end position="130"/>
    </location>
</feature>
<accession>F2BCP3</accession>
<feature type="transmembrane region" description="Helical" evidence="5">
    <location>
        <begin position="84"/>
        <end position="104"/>
    </location>
</feature>
<feature type="transmembrane region" description="Helical" evidence="5">
    <location>
        <begin position="248"/>
        <end position="265"/>
    </location>
</feature>